<dbReference type="EMBL" id="VSSS01000017">
    <property type="protein sequence ID" value="TYL96774.1"/>
    <property type="molecule type" value="Genomic_DNA"/>
</dbReference>
<gene>
    <name evidence="2" type="ORF">FXB40_10690</name>
</gene>
<evidence type="ECO:0000256" key="1">
    <source>
        <dbReference type="SAM" id="Coils"/>
    </source>
</evidence>
<sequence>MIIEFFGPPGAGKTTLARTLAARLRERDYTVDLVLSHRPAERSPSETVTPSTAFRKISFTTRRLTRPLAELVCMMFRPRGISRDLGTALNLIKILPPSNTFSSLRLLQYMSRLSHAWFRRSAIAHIVLFDQAFVQAICSLALLCGIADEALISYALDLVPEPDILIRLDAPTKLLEERLRNRHDLGGRFEQLLELDVETSLSSRSIIDVLHEVLRSKGRNVVSISSLDRTSLAAAVEQLERQIVSIAEQQKRATVKPANVEANISDHSLLNHFP</sequence>
<dbReference type="RefSeq" id="WP_148772166.1">
    <property type="nucleotide sequence ID" value="NZ_VSSS01000017.1"/>
</dbReference>
<reference evidence="2 3" key="1">
    <citation type="submission" date="2019-08" db="EMBL/GenBank/DDBJ databases">
        <title>Bradyrhizobium hipponensis sp. nov., a rhizobium isolated from a Lupinus angustifolius root nodule in Tunisia.</title>
        <authorList>
            <person name="Off K."/>
            <person name="Rejili M."/>
            <person name="Mars M."/>
            <person name="Brachmann A."/>
            <person name="Marin M."/>
        </authorList>
    </citation>
    <scope>NUCLEOTIDE SEQUENCE [LARGE SCALE GENOMIC DNA]</scope>
    <source>
        <strain evidence="2 3">CTAW71</strain>
    </source>
</reference>
<dbReference type="Proteomes" id="UP000324758">
    <property type="component" value="Unassembled WGS sequence"/>
</dbReference>
<dbReference type="AlphaFoldDB" id="A0A5D3KUM7"/>
<keyword evidence="3" id="KW-1185">Reference proteome</keyword>
<protein>
    <submittedName>
        <fullName evidence="2">AAA family ATPase</fullName>
    </submittedName>
</protein>
<feature type="coiled-coil region" evidence="1">
    <location>
        <begin position="229"/>
        <end position="256"/>
    </location>
</feature>
<evidence type="ECO:0000313" key="3">
    <source>
        <dbReference type="Proteomes" id="UP000324758"/>
    </source>
</evidence>
<organism evidence="2 3">
    <name type="scientific">Bradyrhizobium rifense</name>
    <dbReference type="NCBI Taxonomy" id="515499"/>
    <lineage>
        <taxon>Bacteria</taxon>
        <taxon>Pseudomonadati</taxon>
        <taxon>Pseudomonadota</taxon>
        <taxon>Alphaproteobacteria</taxon>
        <taxon>Hyphomicrobiales</taxon>
        <taxon>Nitrobacteraceae</taxon>
        <taxon>Bradyrhizobium</taxon>
    </lineage>
</organism>
<dbReference type="SUPFAM" id="SSF52540">
    <property type="entry name" value="P-loop containing nucleoside triphosphate hydrolases"/>
    <property type="match status" value="1"/>
</dbReference>
<dbReference type="Gene3D" id="3.40.50.300">
    <property type="entry name" value="P-loop containing nucleotide triphosphate hydrolases"/>
    <property type="match status" value="1"/>
</dbReference>
<keyword evidence="1" id="KW-0175">Coiled coil</keyword>
<name>A0A5D3KUM7_9BRAD</name>
<proteinExistence type="predicted"/>
<dbReference type="InterPro" id="IPR027417">
    <property type="entry name" value="P-loop_NTPase"/>
</dbReference>
<comment type="caution">
    <text evidence="2">The sequence shown here is derived from an EMBL/GenBank/DDBJ whole genome shotgun (WGS) entry which is preliminary data.</text>
</comment>
<dbReference type="OrthoDB" id="9800982at2"/>
<accession>A0A5D3KUM7</accession>
<evidence type="ECO:0000313" key="2">
    <source>
        <dbReference type="EMBL" id="TYL96774.1"/>
    </source>
</evidence>